<name>A0ABU6HG94_9RHOB</name>
<proteinExistence type="predicted"/>
<organism evidence="2 3">
    <name type="scientific">Mesobacterium hydrothermale</name>
    <dbReference type="NCBI Taxonomy" id="3111907"/>
    <lineage>
        <taxon>Bacteria</taxon>
        <taxon>Pseudomonadati</taxon>
        <taxon>Pseudomonadota</taxon>
        <taxon>Alphaproteobacteria</taxon>
        <taxon>Rhodobacterales</taxon>
        <taxon>Roseobacteraceae</taxon>
        <taxon>Mesobacterium</taxon>
    </lineage>
</organism>
<feature type="chain" id="PRO_5046316095" evidence="1">
    <location>
        <begin position="22"/>
        <end position="80"/>
    </location>
</feature>
<feature type="signal peptide" evidence="1">
    <location>
        <begin position="1"/>
        <end position="21"/>
    </location>
</feature>
<gene>
    <name evidence="2" type="ORF">VK792_09325</name>
</gene>
<evidence type="ECO:0000313" key="2">
    <source>
        <dbReference type="EMBL" id="MEC3861483.1"/>
    </source>
</evidence>
<accession>A0ABU6HG94</accession>
<comment type="caution">
    <text evidence="2">The sequence shown here is derived from an EMBL/GenBank/DDBJ whole genome shotgun (WGS) entry which is preliminary data.</text>
</comment>
<keyword evidence="3" id="KW-1185">Reference proteome</keyword>
<sequence length="80" mass="8643">MKNLILTSALALATLTGVAYATTSDVNVTSGDLAIIQHYAPGDDVTGLSPQDMETLLSYIHSGRTESEKFDFVRGWLEHS</sequence>
<dbReference type="EMBL" id="JAYLLH010000010">
    <property type="protein sequence ID" value="MEC3861483.1"/>
    <property type="molecule type" value="Genomic_DNA"/>
</dbReference>
<reference evidence="2 3" key="1">
    <citation type="submission" date="2024-01" db="EMBL/GenBank/DDBJ databases">
        <title>Mesobacterium rodlantinim sp. nov., isolated from shallow sea hydrothermal systems off Kueishantao Island.</title>
        <authorList>
            <person name="Su Z."/>
            <person name="Tang K."/>
        </authorList>
    </citation>
    <scope>NUCLEOTIDE SEQUENCE [LARGE SCALE GENOMIC DNA]</scope>
    <source>
        <strain evidence="2 3">TK19101</strain>
    </source>
</reference>
<evidence type="ECO:0000313" key="3">
    <source>
        <dbReference type="Proteomes" id="UP001348149"/>
    </source>
</evidence>
<protein>
    <submittedName>
        <fullName evidence="2">Uncharacterized protein</fullName>
    </submittedName>
</protein>
<keyword evidence="1" id="KW-0732">Signal</keyword>
<evidence type="ECO:0000256" key="1">
    <source>
        <dbReference type="SAM" id="SignalP"/>
    </source>
</evidence>
<dbReference type="Proteomes" id="UP001348149">
    <property type="component" value="Unassembled WGS sequence"/>
</dbReference>
<dbReference type="RefSeq" id="WP_326297198.1">
    <property type="nucleotide sequence ID" value="NZ_JAYLLH010000010.1"/>
</dbReference>